<feature type="transmembrane region" description="Helical" evidence="1">
    <location>
        <begin position="12"/>
        <end position="35"/>
    </location>
</feature>
<gene>
    <name evidence="2" type="ORF">K227x_25150</name>
</gene>
<sequence>MPNPKTTMTFAFWMVVSWVVMCVTHEIGHIIGGFIGGAELTDFDLAPWRLPYSIHQPDPVPRLTLWSGPIFGVVAPLVIASVLRYRWAWLVADFCVLANGSYLALAWVSGDPLLDTPRMLSAGVSPWTIGLYCLVTIAAGYVLFRRDCIRFFESASNASKPDGTDAPPKPSSQIS</sequence>
<keyword evidence="1" id="KW-0812">Transmembrane</keyword>
<dbReference type="Proteomes" id="UP000318538">
    <property type="component" value="Chromosome"/>
</dbReference>
<dbReference type="KEGG" id="rlc:K227x_25150"/>
<name>A0A517NAG5_9BACT</name>
<feature type="transmembrane region" description="Helical" evidence="1">
    <location>
        <begin position="63"/>
        <end position="80"/>
    </location>
</feature>
<proteinExistence type="predicted"/>
<dbReference type="AlphaFoldDB" id="A0A517NAG5"/>
<evidence type="ECO:0000256" key="1">
    <source>
        <dbReference type="SAM" id="Phobius"/>
    </source>
</evidence>
<feature type="transmembrane region" description="Helical" evidence="1">
    <location>
        <begin position="87"/>
        <end position="107"/>
    </location>
</feature>
<dbReference type="EMBL" id="CP036525">
    <property type="protein sequence ID" value="QDT04127.1"/>
    <property type="molecule type" value="Genomic_DNA"/>
</dbReference>
<protein>
    <submittedName>
        <fullName evidence="2">Uncharacterized protein</fullName>
    </submittedName>
</protein>
<keyword evidence="1" id="KW-0472">Membrane</keyword>
<accession>A0A517NAG5</accession>
<keyword evidence="3" id="KW-1185">Reference proteome</keyword>
<evidence type="ECO:0000313" key="2">
    <source>
        <dbReference type="EMBL" id="QDT04127.1"/>
    </source>
</evidence>
<feature type="transmembrane region" description="Helical" evidence="1">
    <location>
        <begin position="127"/>
        <end position="144"/>
    </location>
</feature>
<organism evidence="2 3">
    <name type="scientific">Rubripirellula lacrimiformis</name>
    <dbReference type="NCBI Taxonomy" id="1930273"/>
    <lineage>
        <taxon>Bacteria</taxon>
        <taxon>Pseudomonadati</taxon>
        <taxon>Planctomycetota</taxon>
        <taxon>Planctomycetia</taxon>
        <taxon>Pirellulales</taxon>
        <taxon>Pirellulaceae</taxon>
        <taxon>Rubripirellula</taxon>
    </lineage>
</organism>
<keyword evidence="1" id="KW-1133">Transmembrane helix</keyword>
<reference evidence="2 3" key="1">
    <citation type="submission" date="2019-02" db="EMBL/GenBank/DDBJ databases">
        <title>Deep-cultivation of Planctomycetes and their phenomic and genomic characterization uncovers novel biology.</title>
        <authorList>
            <person name="Wiegand S."/>
            <person name="Jogler M."/>
            <person name="Boedeker C."/>
            <person name="Pinto D."/>
            <person name="Vollmers J."/>
            <person name="Rivas-Marin E."/>
            <person name="Kohn T."/>
            <person name="Peeters S.H."/>
            <person name="Heuer A."/>
            <person name="Rast P."/>
            <person name="Oberbeckmann S."/>
            <person name="Bunk B."/>
            <person name="Jeske O."/>
            <person name="Meyerdierks A."/>
            <person name="Storesund J.E."/>
            <person name="Kallscheuer N."/>
            <person name="Luecker S."/>
            <person name="Lage O.M."/>
            <person name="Pohl T."/>
            <person name="Merkel B.J."/>
            <person name="Hornburger P."/>
            <person name="Mueller R.-W."/>
            <person name="Bruemmer F."/>
            <person name="Labrenz M."/>
            <person name="Spormann A.M."/>
            <person name="Op den Camp H."/>
            <person name="Overmann J."/>
            <person name="Amann R."/>
            <person name="Jetten M.S.M."/>
            <person name="Mascher T."/>
            <person name="Medema M.H."/>
            <person name="Devos D.P."/>
            <person name="Kaster A.-K."/>
            <person name="Ovreas L."/>
            <person name="Rohde M."/>
            <person name="Galperin M.Y."/>
            <person name="Jogler C."/>
        </authorList>
    </citation>
    <scope>NUCLEOTIDE SEQUENCE [LARGE SCALE GENOMIC DNA]</scope>
    <source>
        <strain evidence="2 3">K22_7</strain>
    </source>
</reference>
<evidence type="ECO:0000313" key="3">
    <source>
        <dbReference type="Proteomes" id="UP000318538"/>
    </source>
</evidence>
<dbReference type="RefSeq" id="WP_246146750.1">
    <property type="nucleotide sequence ID" value="NZ_CP036525.1"/>
</dbReference>